<evidence type="ECO:0000313" key="1">
    <source>
        <dbReference type="EMBL" id="CAD7420784.1"/>
    </source>
</evidence>
<organism evidence="1">
    <name type="scientific">Timema poppense</name>
    <name type="common">Walking stick</name>
    <dbReference type="NCBI Taxonomy" id="170557"/>
    <lineage>
        <taxon>Eukaryota</taxon>
        <taxon>Metazoa</taxon>
        <taxon>Ecdysozoa</taxon>
        <taxon>Arthropoda</taxon>
        <taxon>Hexapoda</taxon>
        <taxon>Insecta</taxon>
        <taxon>Pterygota</taxon>
        <taxon>Neoptera</taxon>
        <taxon>Polyneoptera</taxon>
        <taxon>Phasmatodea</taxon>
        <taxon>Timematodea</taxon>
        <taxon>Timematoidea</taxon>
        <taxon>Timematidae</taxon>
        <taxon>Timema</taxon>
    </lineage>
</organism>
<protein>
    <submittedName>
        <fullName evidence="1">Uncharacterized protein</fullName>
    </submittedName>
</protein>
<name>A0A7R9HIK2_TIMPO</name>
<reference evidence="1" key="1">
    <citation type="submission" date="2020-11" db="EMBL/GenBank/DDBJ databases">
        <authorList>
            <person name="Tran Van P."/>
        </authorList>
    </citation>
    <scope>NUCLEOTIDE SEQUENCE</scope>
</reference>
<gene>
    <name evidence="1" type="ORF">TPSB3V08_LOCUS14199</name>
</gene>
<proteinExistence type="predicted"/>
<accession>A0A7R9HIK2</accession>
<dbReference type="EMBL" id="OD037038">
    <property type="protein sequence ID" value="CAD7420784.1"/>
    <property type="molecule type" value="Genomic_DNA"/>
</dbReference>
<dbReference type="AlphaFoldDB" id="A0A7R9HIK2"/>
<sequence length="116" mass="12823">MGEYVLGELISSSKLYADIETRTDDIVQRLSCGRRTGLIAVYSPGSSKSHQDWLAVIFCGKCQYFIPRDHSAIEAGRPIARPTGIQSVFVLRINLASLGTDYMEVLLPANMTQARD</sequence>